<evidence type="ECO:0000313" key="2">
    <source>
        <dbReference type="Proteomes" id="UP000516305"/>
    </source>
</evidence>
<dbReference type="RefSeq" id="WP_210757339.1">
    <property type="nucleotide sequence ID" value="NZ_CP060139.1"/>
</dbReference>
<organism evidence="1 2">
    <name type="scientific">Croceimicrobium hydrocarbonivorans</name>
    <dbReference type="NCBI Taxonomy" id="2761580"/>
    <lineage>
        <taxon>Bacteria</taxon>
        <taxon>Pseudomonadati</taxon>
        <taxon>Bacteroidota</taxon>
        <taxon>Flavobacteriia</taxon>
        <taxon>Flavobacteriales</taxon>
        <taxon>Owenweeksiaceae</taxon>
        <taxon>Croceimicrobium</taxon>
    </lineage>
</organism>
<dbReference type="EMBL" id="CP060139">
    <property type="protein sequence ID" value="QNR22772.1"/>
    <property type="molecule type" value="Genomic_DNA"/>
</dbReference>
<gene>
    <name evidence="1" type="ORF">H4K34_10305</name>
</gene>
<keyword evidence="2" id="KW-1185">Reference proteome</keyword>
<protein>
    <submittedName>
        <fullName evidence="1">UPF0489 family protein</fullName>
    </submittedName>
</protein>
<reference evidence="1 2" key="1">
    <citation type="submission" date="2020-08" db="EMBL/GenBank/DDBJ databases">
        <title>Croceimicrobium hydrocarbonivorans gen. nov., sp. nov., a novel marine bacterium isolated from a bacterial consortium that degrades polyethylene terephthalate.</title>
        <authorList>
            <person name="Liu R."/>
        </authorList>
    </citation>
    <scope>NUCLEOTIDE SEQUENCE [LARGE SCALE GENOMIC DNA]</scope>
    <source>
        <strain evidence="1 2">A20-9</strain>
    </source>
</reference>
<proteinExistence type="predicted"/>
<evidence type="ECO:0000313" key="1">
    <source>
        <dbReference type="EMBL" id="QNR22772.1"/>
    </source>
</evidence>
<dbReference type="KEGG" id="chyd:H4K34_10305"/>
<sequence length="246" mass="29291">MWIKKPHYKLKQSLDENVNFLYKEDNIYIMDNHLASAWCWLQEVDQEGKNIFLHIDRHYDLLNSPEVIQEYIIDKKIELKNLNFSEYENLEVIYEQKNASKIFRWDNYILNLQILYPKIFGKATFVTHRDGNKEGDIITREEDFLTMCHEIHSWIEDSNNRCIINIDIDFFFTQLDKEYIQIYTNEVIYEFAKSLATLKNKITVITICLSPECCGGWNNALDIASIFSEALENKFIPELRQITQLP</sequence>
<accession>A0A7H0VAM4</accession>
<name>A0A7H0VAM4_9FLAO</name>
<dbReference type="Pfam" id="PF12640">
    <property type="entry name" value="UPF0489"/>
    <property type="match status" value="1"/>
</dbReference>
<dbReference type="AlphaFoldDB" id="A0A7H0VAM4"/>
<dbReference type="Proteomes" id="UP000516305">
    <property type="component" value="Chromosome"/>
</dbReference>
<dbReference type="InterPro" id="IPR024131">
    <property type="entry name" value="UPF0489"/>
</dbReference>